<organism evidence="1">
    <name type="scientific">Sesamum latifolium</name>
    <dbReference type="NCBI Taxonomy" id="2727402"/>
    <lineage>
        <taxon>Eukaryota</taxon>
        <taxon>Viridiplantae</taxon>
        <taxon>Streptophyta</taxon>
        <taxon>Embryophyta</taxon>
        <taxon>Tracheophyta</taxon>
        <taxon>Spermatophyta</taxon>
        <taxon>Magnoliopsida</taxon>
        <taxon>eudicotyledons</taxon>
        <taxon>Gunneridae</taxon>
        <taxon>Pentapetalae</taxon>
        <taxon>asterids</taxon>
        <taxon>lamiids</taxon>
        <taxon>Lamiales</taxon>
        <taxon>Pedaliaceae</taxon>
        <taxon>Sesamum</taxon>
    </lineage>
</organism>
<dbReference type="EMBL" id="JACGWN010000007">
    <property type="protein sequence ID" value="KAL0444448.1"/>
    <property type="molecule type" value="Genomic_DNA"/>
</dbReference>
<name>A0AAW2WSC8_9LAMI</name>
<sequence>MIERFGTTGKVAPRAAGYQGQHLSCEWVIKASTLRPRDPTHETYYRVLAVHGGPLAKMSDRGATPHCGHIIKPCRKTRRHVGHAVWDHCEMSAYRMSLELKMQSYSGEAHRTTTMKVWADRCTE</sequence>
<evidence type="ECO:0008006" key="2">
    <source>
        <dbReference type="Google" id="ProtNLM"/>
    </source>
</evidence>
<accession>A0AAW2WSC8</accession>
<protein>
    <recommendedName>
        <fullName evidence="2">CUB domain-containing protein</fullName>
    </recommendedName>
</protein>
<reference evidence="1" key="2">
    <citation type="journal article" date="2024" name="Plant">
        <title>Genomic evolution and insights into agronomic trait innovations of Sesamum species.</title>
        <authorList>
            <person name="Miao H."/>
            <person name="Wang L."/>
            <person name="Qu L."/>
            <person name="Liu H."/>
            <person name="Sun Y."/>
            <person name="Le M."/>
            <person name="Wang Q."/>
            <person name="Wei S."/>
            <person name="Zheng Y."/>
            <person name="Lin W."/>
            <person name="Duan Y."/>
            <person name="Cao H."/>
            <person name="Xiong S."/>
            <person name="Wang X."/>
            <person name="Wei L."/>
            <person name="Li C."/>
            <person name="Ma Q."/>
            <person name="Ju M."/>
            <person name="Zhao R."/>
            <person name="Li G."/>
            <person name="Mu C."/>
            <person name="Tian Q."/>
            <person name="Mei H."/>
            <person name="Zhang T."/>
            <person name="Gao T."/>
            <person name="Zhang H."/>
        </authorList>
    </citation>
    <scope>NUCLEOTIDE SEQUENCE</scope>
    <source>
        <strain evidence="1">KEN1</strain>
    </source>
</reference>
<comment type="caution">
    <text evidence="1">The sequence shown here is derived from an EMBL/GenBank/DDBJ whole genome shotgun (WGS) entry which is preliminary data.</text>
</comment>
<proteinExistence type="predicted"/>
<reference evidence="1" key="1">
    <citation type="submission" date="2020-06" db="EMBL/GenBank/DDBJ databases">
        <authorList>
            <person name="Li T."/>
            <person name="Hu X."/>
            <person name="Zhang T."/>
            <person name="Song X."/>
            <person name="Zhang H."/>
            <person name="Dai N."/>
            <person name="Sheng W."/>
            <person name="Hou X."/>
            <person name="Wei L."/>
        </authorList>
    </citation>
    <scope>NUCLEOTIDE SEQUENCE</scope>
    <source>
        <strain evidence="1">KEN1</strain>
        <tissue evidence="1">Leaf</tissue>
    </source>
</reference>
<gene>
    <name evidence="1" type="ORF">Slati_2167500</name>
</gene>
<evidence type="ECO:0000313" key="1">
    <source>
        <dbReference type="EMBL" id="KAL0444448.1"/>
    </source>
</evidence>
<dbReference type="AlphaFoldDB" id="A0AAW2WSC8"/>